<keyword evidence="4" id="KW-1185">Reference proteome</keyword>
<organism evidence="3 4">
    <name type="scientific">Marichromatium gracile</name>
    <name type="common">Chromatium gracile</name>
    <dbReference type="NCBI Taxonomy" id="1048"/>
    <lineage>
        <taxon>Bacteria</taxon>
        <taxon>Pseudomonadati</taxon>
        <taxon>Pseudomonadota</taxon>
        <taxon>Gammaproteobacteria</taxon>
        <taxon>Chromatiales</taxon>
        <taxon>Chromatiaceae</taxon>
        <taxon>Marichromatium</taxon>
    </lineage>
</organism>
<accession>A0ABR5VJU2</accession>
<keyword evidence="1" id="KW-0902">Two-component regulatory system</keyword>
<comment type="caution">
    <text evidence="3">The sequence shown here is derived from an EMBL/GenBank/DDBJ whole genome shotgun (WGS) entry which is preliminary data.</text>
</comment>
<gene>
    <name evidence="3" type="ORF">AY586_02735</name>
</gene>
<protein>
    <recommendedName>
        <fullName evidence="2">HPt domain-containing protein</fullName>
    </recommendedName>
</protein>
<name>A0ABR5VJU2_MARGR</name>
<evidence type="ECO:0000256" key="1">
    <source>
        <dbReference type="ARBA" id="ARBA00023012"/>
    </source>
</evidence>
<dbReference type="Pfam" id="PF01627">
    <property type="entry name" value="Hpt"/>
    <property type="match status" value="1"/>
</dbReference>
<reference evidence="3 4" key="1">
    <citation type="submission" date="2016-02" db="EMBL/GenBank/DDBJ databases">
        <title>Genome sequence of Marichromatium gracile YL-28, a purple sulfur bacterium.</title>
        <authorList>
            <person name="Zhao C."/>
            <person name="Hong X."/>
            <person name="Chen S."/>
            <person name="Yang S."/>
        </authorList>
    </citation>
    <scope>NUCLEOTIDE SEQUENCE [LARGE SCALE GENOMIC DNA]</scope>
    <source>
        <strain evidence="3 4">YL28</strain>
    </source>
</reference>
<dbReference type="EMBL" id="LSYU01000055">
    <property type="protein sequence ID" value="KXX64503.1"/>
    <property type="molecule type" value="Genomic_DNA"/>
</dbReference>
<evidence type="ECO:0000313" key="4">
    <source>
        <dbReference type="Proteomes" id="UP000075766"/>
    </source>
</evidence>
<dbReference type="InterPro" id="IPR036641">
    <property type="entry name" value="HPT_dom_sf"/>
</dbReference>
<proteinExistence type="predicted"/>
<dbReference type="Proteomes" id="UP000075766">
    <property type="component" value="Unassembled WGS sequence"/>
</dbReference>
<feature type="domain" description="HPt" evidence="2">
    <location>
        <begin position="30"/>
        <end position="103"/>
    </location>
</feature>
<evidence type="ECO:0000313" key="3">
    <source>
        <dbReference type="EMBL" id="KXX64503.1"/>
    </source>
</evidence>
<evidence type="ECO:0000259" key="2">
    <source>
        <dbReference type="Pfam" id="PF01627"/>
    </source>
</evidence>
<dbReference type="InterPro" id="IPR008207">
    <property type="entry name" value="Sig_transdc_His_kin_Hpt_dom"/>
</dbReference>
<sequence length="122" mass="13222">MMPTPAPAQPLRDPAAALASVGGDVEFARELFSTLRAELPAELEALRACRAETDWPGLADYVHQMRTVIRYCGVPALDAALDALERAARIGDALRIDHDIEQVATQAGRLSDMPDRETSEHG</sequence>
<dbReference type="SUPFAM" id="SSF47226">
    <property type="entry name" value="Histidine-containing phosphotransfer domain, HPT domain"/>
    <property type="match status" value="1"/>
</dbReference>
<dbReference type="Gene3D" id="1.20.120.160">
    <property type="entry name" value="HPT domain"/>
    <property type="match status" value="1"/>
</dbReference>